<evidence type="ECO:0000256" key="8">
    <source>
        <dbReference type="ARBA" id="ARBA00023136"/>
    </source>
</evidence>
<evidence type="ECO:0000256" key="9">
    <source>
        <dbReference type="ARBA" id="ARBA00023201"/>
    </source>
</evidence>
<evidence type="ECO:0000256" key="2">
    <source>
        <dbReference type="ARBA" id="ARBA00022448"/>
    </source>
</evidence>
<protein>
    <submittedName>
        <fullName evidence="12">Acid-sensing (Proton-gated) ion channel</fullName>
    </submittedName>
</protein>
<proteinExistence type="inferred from homology"/>
<evidence type="ECO:0000256" key="6">
    <source>
        <dbReference type="ARBA" id="ARBA00023053"/>
    </source>
</evidence>
<evidence type="ECO:0000256" key="4">
    <source>
        <dbReference type="ARBA" id="ARBA00022692"/>
    </source>
</evidence>
<evidence type="ECO:0000313" key="13">
    <source>
        <dbReference type="Proteomes" id="UP001626550"/>
    </source>
</evidence>
<dbReference type="Gene3D" id="2.60.470.10">
    <property type="entry name" value="Acid-sensing ion channels like domains"/>
    <property type="match status" value="1"/>
</dbReference>
<name>A0ABD2PXV2_9PLAT</name>
<keyword evidence="6" id="KW-0915">Sodium</keyword>
<keyword evidence="8" id="KW-0472">Membrane</keyword>
<evidence type="ECO:0000256" key="7">
    <source>
        <dbReference type="ARBA" id="ARBA00023065"/>
    </source>
</evidence>
<evidence type="ECO:0000256" key="5">
    <source>
        <dbReference type="ARBA" id="ARBA00022989"/>
    </source>
</evidence>
<evidence type="ECO:0000256" key="11">
    <source>
        <dbReference type="RuleBase" id="RU000679"/>
    </source>
</evidence>
<accession>A0ABD2PXV2</accession>
<gene>
    <name evidence="12" type="primary">ASIC4_4</name>
    <name evidence="12" type="ORF">Ciccas_009664</name>
</gene>
<comment type="subcellular location">
    <subcellularLocation>
        <location evidence="1">Membrane</location>
        <topology evidence="1">Multi-pass membrane protein</topology>
    </subcellularLocation>
</comment>
<dbReference type="GO" id="GO:0005272">
    <property type="term" value="F:sodium channel activity"/>
    <property type="evidence" value="ECO:0007669"/>
    <property type="project" value="UniProtKB-KW"/>
</dbReference>
<sequence>MVDVEKSWNAADEKEGEMLRRVHWNLGHRIEKMLKVCQLDEKTCTSDNFNSFLTNFGRCFSIKIDPAENNSSIQTINLVLDAQEYEYLVPNNGSVGFNFWIYSQSNATDPKVVQQLDASRALMLGSAFQTIIEVSRTACKTTADSCPDCQGECEEFQIRSVTQTMKSTFFSRLALANDFGYFQREAIESYEVIFGTRVQQRAYLRTVNRTAFELLQKLADKLTLVQSQNDEAWLLLDRTQLSLERYNVTEATDSCDKTNGDVLSQLAKILKSSKHEWNKWRRRNPTNPLANTQSIRAHLELFLIDKFYSNTATISPSRAILRDLIRNVSFAE</sequence>
<evidence type="ECO:0000256" key="3">
    <source>
        <dbReference type="ARBA" id="ARBA00022461"/>
    </source>
</evidence>
<organism evidence="12 13">
    <name type="scientific">Cichlidogyrus casuarinus</name>
    <dbReference type="NCBI Taxonomy" id="1844966"/>
    <lineage>
        <taxon>Eukaryota</taxon>
        <taxon>Metazoa</taxon>
        <taxon>Spiralia</taxon>
        <taxon>Lophotrochozoa</taxon>
        <taxon>Platyhelminthes</taxon>
        <taxon>Monogenea</taxon>
        <taxon>Monopisthocotylea</taxon>
        <taxon>Dactylogyridea</taxon>
        <taxon>Ancyrocephalidae</taxon>
        <taxon>Cichlidogyrus</taxon>
    </lineage>
</organism>
<keyword evidence="7 11" id="KW-0406">Ion transport</keyword>
<evidence type="ECO:0000256" key="10">
    <source>
        <dbReference type="ARBA" id="ARBA00023303"/>
    </source>
</evidence>
<keyword evidence="3 11" id="KW-0894">Sodium channel</keyword>
<dbReference type="Proteomes" id="UP001626550">
    <property type="component" value="Unassembled WGS sequence"/>
</dbReference>
<keyword evidence="9 11" id="KW-0739">Sodium transport</keyword>
<comment type="similarity">
    <text evidence="11">Belongs to the amiloride-sensitive sodium channel (TC 1.A.6) family.</text>
</comment>
<reference evidence="12 13" key="1">
    <citation type="submission" date="2024-11" db="EMBL/GenBank/DDBJ databases">
        <title>Adaptive evolution of stress response genes in parasites aligns with host niche diversity.</title>
        <authorList>
            <person name="Hahn C."/>
            <person name="Resl P."/>
        </authorList>
    </citation>
    <scope>NUCLEOTIDE SEQUENCE [LARGE SCALE GENOMIC DNA]</scope>
    <source>
        <strain evidence="12">EGGRZ-B1_66</strain>
        <tissue evidence="12">Body</tissue>
    </source>
</reference>
<keyword evidence="10 11" id="KW-0407">Ion channel</keyword>
<dbReference type="GO" id="GO:0016020">
    <property type="term" value="C:membrane"/>
    <property type="evidence" value="ECO:0007669"/>
    <property type="project" value="UniProtKB-SubCell"/>
</dbReference>
<dbReference type="Pfam" id="PF00858">
    <property type="entry name" value="ASC"/>
    <property type="match status" value="1"/>
</dbReference>
<keyword evidence="4 11" id="KW-0812">Transmembrane</keyword>
<evidence type="ECO:0000256" key="1">
    <source>
        <dbReference type="ARBA" id="ARBA00004141"/>
    </source>
</evidence>
<dbReference type="InterPro" id="IPR001873">
    <property type="entry name" value="ENaC"/>
</dbReference>
<evidence type="ECO:0000313" key="12">
    <source>
        <dbReference type="EMBL" id="KAL3311752.1"/>
    </source>
</evidence>
<keyword evidence="2 11" id="KW-0813">Transport</keyword>
<dbReference type="EMBL" id="JBJKFK010002034">
    <property type="protein sequence ID" value="KAL3311752.1"/>
    <property type="molecule type" value="Genomic_DNA"/>
</dbReference>
<keyword evidence="13" id="KW-1185">Reference proteome</keyword>
<comment type="caution">
    <text evidence="12">The sequence shown here is derived from an EMBL/GenBank/DDBJ whole genome shotgun (WGS) entry which is preliminary data.</text>
</comment>
<dbReference type="AlphaFoldDB" id="A0ABD2PXV2"/>
<keyword evidence="5" id="KW-1133">Transmembrane helix</keyword>